<evidence type="ECO:0000313" key="13">
    <source>
        <dbReference type="Proteomes" id="UP001311232"/>
    </source>
</evidence>
<evidence type="ECO:0000256" key="7">
    <source>
        <dbReference type="ARBA" id="ARBA00022679"/>
    </source>
</evidence>
<organism evidence="12 13">
    <name type="scientific">Crenichthys baileyi</name>
    <name type="common">White River springfish</name>
    <dbReference type="NCBI Taxonomy" id="28760"/>
    <lineage>
        <taxon>Eukaryota</taxon>
        <taxon>Metazoa</taxon>
        <taxon>Chordata</taxon>
        <taxon>Craniata</taxon>
        <taxon>Vertebrata</taxon>
        <taxon>Euteleostomi</taxon>
        <taxon>Actinopterygii</taxon>
        <taxon>Neopterygii</taxon>
        <taxon>Teleostei</taxon>
        <taxon>Neoteleostei</taxon>
        <taxon>Acanthomorphata</taxon>
        <taxon>Ovalentaria</taxon>
        <taxon>Atherinomorphae</taxon>
        <taxon>Cyprinodontiformes</taxon>
        <taxon>Goodeidae</taxon>
        <taxon>Crenichthys</taxon>
    </lineage>
</organism>
<keyword evidence="13" id="KW-1185">Reference proteome</keyword>
<dbReference type="Pfam" id="PF00464">
    <property type="entry name" value="SHMT"/>
    <property type="match status" value="2"/>
</dbReference>
<proteinExistence type="inferred from homology"/>
<evidence type="ECO:0000256" key="10">
    <source>
        <dbReference type="RuleBase" id="RU000585"/>
    </source>
</evidence>
<sequence length="521" mass="57380">MSESNGYTVSKEGWESQKKMMVEPLALIDSEVFSIVKKEKHKQMYGLELLASENFTSRAVLEALGSCLTNKYSKGFPGQSYYYNGLEYNDELETLCQRRALEAFGLDSEKWGVNVRPYSGSPANFAVYTAVVEPHGRIMGLDIPDGGHLSHGFMTDEKKISATSIFFETMPYKVNPETGYIDYDKLQENARLFHPKLIIAGTTCYSRNLDYARLKQIANENGAYLMGDMAHIGGLVAAGVVPSPFEDCDIVTTTTHKSLRGCRGGLIFYRKGIRSVDTKGKETLYNLEFLINQAVFPGLQGGPHNNAIAGVAVALKQAMTPEFKAYQLQVLANCKALSSALINLGYKIVTGGSDNHLILLDLRNKGTDGGRAEKVLQACAISCNKNTCLDRFLLLALMEKVQEDVSKSIEPEIGRRGVVVHFCATIWGAKSALLPNGLRFGSPALTSRGLMEEDFKKVAHFIHRGIELTLEVQGSLDPKATLMEFTQALAQGVKFQQRVAEIRAEVEAFTGRFPMPGLPEL</sequence>
<comment type="caution">
    <text evidence="12">The sequence shown here is derived from an EMBL/GenBank/DDBJ whole genome shotgun (WGS) entry which is preliminary data.</text>
</comment>
<accession>A0AAV9R9N5</accession>
<name>A0AAV9R9N5_9TELE</name>
<evidence type="ECO:0000256" key="8">
    <source>
        <dbReference type="ARBA" id="ARBA00022898"/>
    </source>
</evidence>
<dbReference type="PROSITE" id="PS00096">
    <property type="entry name" value="SHMT"/>
    <property type="match status" value="1"/>
</dbReference>
<evidence type="ECO:0000256" key="9">
    <source>
        <dbReference type="PIRSR" id="PIRSR000412-50"/>
    </source>
</evidence>
<dbReference type="PANTHER" id="PTHR11680">
    <property type="entry name" value="SERINE HYDROXYMETHYLTRANSFERASE"/>
    <property type="match status" value="1"/>
</dbReference>
<dbReference type="GO" id="GO:0019264">
    <property type="term" value="P:glycine biosynthetic process from serine"/>
    <property type="evidence" value="ECO:0007669"/>
    <property type="project" value="InterPro"/>
</dbReference>
<dbReference type="PANTHER" id="PTHR11680:SF59">
    <property type="entry name" value="SERINE HYDROXYMETHYLTRANSFERASE, CYTOSOLIC"/>
    <property type="match status" value="1"/>
</dbReference>
<evidence type="ECO:0000313" key="12">
    <source>
        <dbReference type="EMBL" id="KAK5605509.1"/>
    </source>
</evidence>
<dbReference type="EC" id="2.1.2.1" evidence="10"/>
<dbReference type="InterPro" id="IPR001085">
    <property type="entry name" value="Ser_HO-MeTrfase"/>
</dbReference>
<dbReference type="Proteomes" id="UP001311232">
    <property type="component" value="Unassembled WGS sequence"/>
</dbReference>
<evidence type="ECO:0000256" key="6">
    <source>
        <dbReference type="ARBA" id="ARBA00022563"/>
    </source>
</evidence>
<reference evidence="12 13" key="1">
    <citation type="submission" date="2021-06" db="EMBL/GenBank/DDBJ databases">
        <authorList>
            <person name="Palmer J.M."/>
        </authorList>
    </citation>
    <scope>NUCLEOTIDE SEQUENCE [LARGE SCALE GENOMIC DNA]</scope>
    <source>
        <strain evidence="12 13">MEX-2019</strain>
        <tissue evidence="12">Muscle</tissue>
    </source>
</reference>
<comment type="cofactor">
    <cofactor evidence="2 9 10">
        <name>pyridoxal 5'-phosphate</name>
        <dbReference type="ChEBI" id="CHEBI:597326"/>
    </cofactor>
</comment>
<dbReference type="InterPro" id="IPR015422">
    <property type="entry name" value="PyrdxlP-dep_Trfase_small"/>
</dbReference>
<dbReference type="InterPro" id="IPR039429">
    <property type="entry name" value="SHMT-like_dom"/>
</dbReference>
<evidence type="ECO:0000256" key="2">
    <source>
        <dbReference type="ARBA" id="ARBA00001933"/>
    </source>
</evidence>
<feature type="domain" description="Serine hydroxymethyltransferase-like" evidence="11">
    <location>
        <begin position="424"/>
        <end position="462"/>
    </location>
</feature>
<dbReference type="SUPFAM" id="SSF53383">
    <property type="entry name" value="PLP-dependent transferases"/>
    <property type="match status" value="1"/>
</dbReference>
<dbReference type="InterPro" id="IPR049943">
    <property type="entry name" value="Ser_HO-MeTrfase-like"/>
</dbReference>
<dbReference type="CDD" id="cd00378">
    <property type="entry name" value="SHMT"/>
    <property type="match status" value="1"/>
</dbReference>
<dbReference type="GO" id="GO:0030170">
    <property type="term" value="F:pyridoxal phosphate binding"/>
    <property type="evidence" value="ECO:0007669"/>
    <property type="project" value="InterPro"/>
</dbReference>
<comment type="pathway">
    <text evidence="4 10">One-carbon metabolism; tetrahydrofolate interconversion.</text>
</comment>
<gene>
    <name evidence="12" type="primary">SHMT1_1</name>
    <name evidence="12" type="ORF">CRENBAI_011166</name>
</gene>
<dbReference type="FunFam" id="3.40.640.10:FF:000097">
    <property type="entry name" value="Serine hydroxymethyltransferase"/>
    <property type="match status" value="1"/>
</dbReference>
<dbReference type="GO" id="GO:0035999">
    <property type="term" value="P:tetrahydrofolate interconversion"/>
    <property type="evidence" value="ECO:0007669"/>
    <property type="project" value="InterPro"/>
</dbReference>
<dbReference type="Gene3D" id="3.40.640.10">
    <property type="entry name" value="Type I PLP-dependent aspartate aminotransferase-like (Major domain)"/>
    <property type="match status" value="1"/>
</dbReference>
<evidence type="ECO:0000256" key="1">
    <source>
        <dbReference type="ARBA" id="ARBA00001528"/>
    </source>
</evidence>
<evidence type="ECO:0000256" key="4">
    <source>
        <dbReference type="ARBA" id="ARBA00004777"/>
    </source>
</evidence>
<dbReference type="PIRSF" id="PIRSF000412">
    <property type="entry name" value="SHMT"/>
    <property type="match status" value="1"/>
</dbReference>
<dbReference type="InterPro" id="IPR015424">
    <property type="entry name" value="PyrdxlP-dep_Trfase"/>
</dbReference>
<feature type="modified residue" description="N6-(pyridoxal phosphate)lysine" evidence="9">
    <location>
        <position position="257"/>
    </location>
</feature>
<comment type="catalytic activity">
    <reaction evidence="1 10">
        <text>(6R)-5,10-methylene-5,6,7,8-tetrahydrofolate + glycine + H2O = (6S)-5,6,7,8-tetrahydrofolate + L-serine</text>
        <dbReference type="Rhea" id="RHEA:15481"/>
        <dbReference type="ChEBI" id="CHEBI:15377"/>
        <dbReference type="ChEBI" id="CHEBI:15636"/>
        <dbReference type="ChEBI" id="CHEBI:33384"/>
        <dbReference type="ChEBI" id="CHEBI:57305"/>
        <dbReference type="ChEBI" id="CHEBI:57453"/>
        <dbReference type="EC" id="2.1.2.1"/>
    </reaction>
</comment>
<evidence type="ECO:0000256" key="5">
    <source>
        <dbReference type="ARBA" id="ARBA00006376"/>
    </source>
</evidence>
<dbReference type="GO" id="GO:0005634">
    <property type="term" value="C:nucleus"/>
    <property type="evidence" value="ECO:0007669"/>
    <property type="project" value="TreeGrafter"/>
</dbReference>
<dbReference type="Gene3D" id="3.90.1150.10">
    <property type="entry name" value="Aspartate Aminotransferase, domain 1"/>
    <property type="match status" value="2"/>
</dbReference>
<evidence type="ECO:0000256" key="3">
    <source>
        <dbReference type="ARBA" id="ARBA00002224"/>
    </source>
</evidence>
<dbReference type="EMBL" id="JAHHUM010002230">
    <property type="protein sequence ID" value="KAK5605509.1"/>
    <property type="molecule type" value="Genomic_DNA"/>
</dbReference>
<keyword evidence="8 9" id="KW-0663">Pyridoxal phosphate</keyword>
<dbReference type="GO" id="GO:0004372">
    <property type="term" value="F:glycine hydroxymethyltransferase activity"/>
    <property type="evidence" value="ECO:0007669"/>
    <property type="project" value="UniProtKB-EC"/>
</dbReference>
<dbReference type="InterPro" id="IPR019798">
    <property type="entry name" value="Ser_HO-MeTrfase_PLP_BS"/>
</dbReference>
<keyword evidence="6 10" id="KW-0554">One-carbon metabolism</keyword>
<dbReference type="InterPro" id="IPR015421">
    <property type="entry name" value="PyrdxlP-dep_Trfase_major"/>
</dbReference>
<evidence type="ECO:0000259" key="11">
    <source>
        <dbReference type="Pfam" id="PF00464"/>
    </source>
</evidence>
<dbReference type="NCBIfam" id="NF000586">
    <property type="entry name" value="PRK00011.1"/>
    <property type="match status" value="1"/>
</dbReference>
<dbReference type="GO" id="GO:0005739">
    <property type="term" value="C:mitochondrion"/>
    <property type="evidence" value="ECO:0007669"/>
    <property type="project" value="TreeGrafter"/>
</dbReference>
<comment type="similarity">
    <text evidence="5 10">Belongs to the SHMT family.</text>
</comment>
<protein>
    <recommendedName>
        <fullName evidence="10">Serine hydroxymethyltransferase</fullName>
        <ecNumber evidence="10">2.1.2.1</ecNumber>
    </recommendedName>
</protein>
<dbReference type="HAMAP" id="MF_00051">
    <property type="entry name" value="SHMT"/>
    <property type="match status" value="1"/>
</dbReference>
<dbReference type="AlphaFoldDB" id="A0AAV9R9N5"/>
<feature type="domain" description="Serine hydroxymethyltransferase-like" evidence="11">
    <location>
        <begin position="28"/>
        <end position="388"/>
    </location>
</feature>
<keyword evidence="7 10" id="KW-0808">Transferase</keyword>
<comment type="function">
    <text evidence="3 10">Interconversion of serine and glycine.</text>
</comment>